<reference evidence="1 2" key="1">
    <citation type="journal article" date="2022" name="Hortic Res">
        <title>A haplotype resolved chromosomal level avocado genome allows analysis of novel avocado genes.</title>
        <authorList>
            <person name="Nath O."/>
            <person name="Fletcher S.J."/>
            <person name="Hayward A."/>
            <person name="Shaw L.M."/>
            <person name="Masouleh A.K."/>
            <person name="Furtado A."/>
            <person name="Henry R.J."/>
            <person name="Mitter N."/>
        </authorList>
    </citation>
    <scope>NUCLEOTIDE SEQUENCE [LARGE SCALE GENOMIC DNA]</scope>
    <source>
        <strain evidence="2">cv. Hass</strain>
    </source>
</reference>
<dbReference type="Proteomes" id="UP001234297">
    <property type="component" value="Chromosome 4"/>
</dbReference>
<name>A0ACC2KCS8_PERAE</name>
<comment type="caution">
    <text evidence="1">The sequence shown here is derived from an EMBL/GenBank/DDBJ whole genome shotgun (WGS) entry which is preliminary data.</text>
</comment>
<dbReference type="EMBL" id="CM056812">
    <property type="protein sequence ID" value="KAJ8618832.1"/>
    <property type="molecule type" value="Genomic_DNA"/>
</dbReference>
<accession>A0ACC2KCS8</accession>
<proteinExistence type="predicted"/>
<sequence length="424" mass="45528">MEWKGMDVVEKPFNSIWGGIARPSWAVILLVLTIMGVSWLQMSTKTVSPIWVSSSNEGGAFSIDPRRSCSGFFEMGPPRKVVMSIADFGGVGDGKTSNTDAFRRAVEHLKGFGDKGGSQLNVPEGRWVTGSFNITSNFTLFLEKGAVILGSEDPKEWPVIQPLPSYGRGRERLGGRHISLIHGDALTDVVITVIKGVTILAPLHSPNTDGIDPDSSSQVCIEDCYIESGDDLVAVKSGWDQYGIAMARPSTNIIVRRVSGTTPTCSGVGIGSEMSGGISNVLVEDLHVRNSAAGVRVKTDKGRGGYITNITITNLTMENVKIPIRFSRGSNDHPDEGWDPRALPLVKGIFFNNVVGVDIQRAPVMEALEGAPYEGICLTNIRLDGIPPPATWQCEFVTGDAVGVSPMPCPQLHSNGSSTWCMPS</sequence>
<organism evidence="1 2">
    <name type="scientific">Persea americana</name>
    <name type="common">Avocado</name>
    <dbReference type="NCBI Taxonomy" id="3435"/>
    <lineage>
        <taxon>Eukaryota</taxon>
        <taxon>Viridiplantae</taxon>
        <taxon>Streptophyta</taxon>
        <taxon>Embryophyta</taxon>
        <taxon>Tracheophyta</taxon>
        <taxon>Spermatophyta</taxon>
        <taxon>Magnoliopsida</taxon>
        <taxon>Magnoliidae</taxon>
        <taxon>Laurales</taxon>
        <taxon>Lauraceae</taxon>
        <taxon>Persea</taxon>
    </lineage>
</organism>
<keyword evidence="2" id="KW-1185">Reference proteome</keyword>
<protein>
    <submittedName>
        <fullName evidence="1">Uncharacterized protein</fullName>
    </submittedName>
</protein>
<evidence type="ECO:0000313" key="2">
    <source>
        <dbReference type="Proteomes" id="UP001234297"/>
    </source>
</evidence>
<evidence type="ECO:0000313" key="1">
    <source>
        <dbReference type="EMBL" id="KAJ8618832.1"/>
    </source>
</evidence>
<gene>
    <name evidence="1" type="ORF">MRB53_015018</name>
</gene>